<dbReference type="EMBL" id="JAVXUP010001165">
    <property type="protein sequence ID" value="KAK3015099.1"/>
    <property type="molecule type" value="Genomic_DNA"/>
</dbReference>
<accession>A0AA88VVR5</accession>
<keyword evidence="1" id="KW-1133">Transmembrane helix</keyword>
<reference evidence="2" key="1">
    <citation type="submission" date="2022-12" db="EMBL/GenBank/DDBJ databases">
        <title>Draft genome assemblies for two species of Escallonia (Escalloniales).</title>
        <authorList>
            <person name="Chanderbali A."/>
            <person name="Dervinis C."/>
            <person name="Anghel I."/>
            <person name="Soltis D."/>
            <person name="Soltis P."/>
            <person name="Zapata F."/>
        </authorList>
    </citation>
    <scope>NUCLEOTIDE SEQUENCE</scope>
    <source>
        <strain evidence="2">UCBG64.0493</strain>
        <tissue evidence="2">Leaf</tissue>
    </source>
</reference>
<evidence type="ECO:0000256" key="1">
    <source>
        <dbReference type="SAM" id="Phobius"/>
    </source>
</evidence>
<comment type="caution">
    <text evidence="2">The sequence shown here is derived from an EMBL/GenBank/DDBJ whole genome shotgun (WGS) entry which is preliminary data.</text>
</comment>
<dbReference type="AlphaFoldDB" id="A0AA88VVR5"/>
<protein>
    <submittedName>
        <fullName evidence="2">Uncharacterized protein</fullName>
    </submittedName>
</protein>
<keyword evidence="3" id="KW-1185">Reference proteome</keyword>
<sequence length="254" mass="28910">MGIRYGISHLLAEEFRNAQQKASQPKPKIATPPEPVWNGCDIGLPTISFLFLDVIGSELHKFSFFLLAVSTLSFFLVVISTLSFFLIVIAILLSLLLVIIRLQLPSVEEFHNSTESNISILILHQFLRHLCGSDLYNFQQSFYLIKQPVVIFNPKVILSQYPESFVLAVRHMNVHIHPPRSQQCRIKPVLVVGSKNNDPFISTTRPQSIYEIQQTGKRQPRIPYSVILILYLRTAINILDHDNGTDSLWPSIFS</sequence>
<keyword evidence="1" id="KW-0812">Transmembrane</keyword>
<evidence type="ECO:0000313" key="3">
    <source>
        <dbReference type="Proteomes" id="UP001188597"/>
    </source>
</evidence>
<name>A0AA88VVR5_9ASTE</name>
<keyword evidence="1" id="KW-0472">Membrane</keyword>
<gene>
    <name evidence="2" type="ORF">RJ639_006779</name>
</gene>
<dbReference type="Proteomes" id="UP001188597">
    <property type="component" value="Unassembled WGS sequence"/>
</dbReference>
<feature type="transmembrane region" description="Helical" evidence="1">
    <location>
        <begin position="85"/>
        <end position="104"/>
    </location>
</feature>
<evidence type="ECO:0000313" key="2">
    <source>
        <dbReference type="EMBL" id="KAK3015099.1"/>
    </source>
</evidence>
<organism evidence="2 3">
    <name type="scientific">Escallonia herrerae</name>
    <dbReference type="NCBI Taxonomy" id="1293975"/>
    <lineage>
        <taxon>Eukaryota</taxon>
        <taxon>Viridiplantae</taxon>
        <taxon>Streptophyta</taxon>
        <taxon>Embryophyta</taxon>
        <taxon>Tracheophyta</taxon>
        <taxon>Spermatophyta</taxon>
        <taxon>Magnoliopsida</taxon>
        <taxon>eudicotyledons</taxon>
        <taxon>Gunneridae</taxon>
        <taxon>Pentapetalae</taxon>
        <taxon>asterids</taxon>
        <taxon>campanulids</taxon>
        <taxon>Escalloniales</taxon>
        <taxon>Escalloniaceae</taxon>
        <taxon>Escallonia</taxon>
    </lineage>
</organism>
<proteinExistence type="predicted"/>